<reference evidence="4 5" key="1">
    <citation type="submission" date="2016-11" db="EMBL/GenBank/DDBJ databases">
        <authorList>
            <person name="Jaros S."/>
            <person name="Januszkiewicz K."/>
            <person name="Wedrychowicz H."/>
        </authorList>
    </citation>
    <scope>NUCLEOTIDE SEQUENCE [LARGE SCALE GENOMIC DNA]</scope>
    <source>
        <strain evidence="4 5">DSM 21637</strain>
    </source>
</reference>
<dbReference type="GO" id="GO:0051500">
    <property type="term" value="F:D-tyrosyl-tRNA(Tyr) deacylase activity"/>
    <property type="evidence" value="ECO:0007669"/>
    <property type="project" value="TreeGrafter"/>
</dbReference>
<dbReference type="Proteomes" id="UP000182350">
    <property type="component" value="Unassembled WGS sequence"/>
</dbReference>
<keyword evidence="3" id="KW-0694">RNA-binding</keyword>
<dbReference type="NCBIfam" id="TIGR00256">
    <property type="entry name" value="D-aminoacyl-tRNA deacylase"/>
    <property type="match status" value="1"/>
</dbReference>
<dbReference type="HAMAP" id="MF_00518">
    <property type="entry name" value="Deacylase_Dtd"/>
    <property type="match status" value="1"/>
</dbReference>
<keyword evidence="2 3" id="KW-0378">Hydrolase</keyword>
<dbReference type="EMBL" id="FPJW01000007">
    <property type="protein sequence ID" value="SFX56936.1"/>
    <property type="molecule type" value="Genomic_DNA"/>
</dbReference>
<evidence type="ECO:0000256" key="2">
    <source>
        <dbReference type="ARBA" id="ARBA00022801"/>
    </source>
</evidence>
<keyword evidence="5" id="KW-1185">Reference proteome</keyword>
<dbReference type="Gene3D" id="3.50.80.10">
    <property type="entry name" value="D-tyrosyl-tRNA(Tyr) deacylase"/>
    <property type="match status" value="1"/>
</dbReference>
<gene>
    <name evidence="3" type="primary">dtd</name>
    <name evidence="4" type="ORF">SAMN02745752_02125</name>
</gene>
<dbReference type="FunFam" id="3.50.80.10:FF:000001">
    <property type="entry name" value="D-aminoacyl-tRNA deacylase"/>
    <property type="match status" value="1"/>
</dbReference>
<dbReference type="PANTHER" id="PTHR10472">
    <property type="entry name" value="D-TYROSYL-TRNA TYR DEACYLASE"/>
    <property type="match status" value="1"/>
</dbReference>
<name>A0A1K1Y508_9GAMM</name>
<dbReference type="GO" id="GO:0005737">
    <property type="term" value="C:cytoplasm"/>
    <property type="evidence" value="ECO:0007669"/>
    <property type="project" value="UniProtKB-SubCell"/>
</dbReference>
<dbReference type="SUPFAM" id="SSF69500">
    <property type="entry name" value="DTD-like"/>
    <property type="match status" value="1"/>
</dbReference>
<dbReference type="PANTHER" id="PTHR10472:SF5">
    <property type="entry name" value="D-AMINOACYL-TRNA DEACYLASE 1"/>
    <property type="match status" value="1"/>
</dbReference>
<keyword evidence="3" id="KW-0820">tRNA-binding</keyword>
<dbReference type="Pfam" id="PF02580">
    <property type="entry name" value="Tyr_Deacylase"/>
    <property type="match status" value="1"/>
</dbReference>
<comment type="catalytic activity">
    <reaction evidence="3">
        <text>a D-aminoacyl-tRNA + H2O = a tRNA + a D-alpha-amino acid + H(+)</text>
        <dbReference type="Rhea" id="RHEA:13953"/>
        <dbReference type="Rhea" id="RHEA-COMP:10123"/>
        <dbReference type="Rhea" id="RHEA-COMP:10124"/>
        <dbReference type="ChEBI" id="CHEBI:15377"/>
        <dbReference type="ChEBI" id="CHEBI:15378"/>
        <dbReference type="ChEBI" id="CHEBI:59871"/>
        <dbReference type="ChEBI" id="CHEBI:78442"/>
        <dbReference type="ChEBI" id="CHEBI:79333"/>
        <dbReference type="EC" id="3.1.1.96"/>
    </reaction>
</comment>
<comment type="subunit">
    <text evidence="3">Homodimer.</text>
</comment>
<keyword evidence="3" id="KW-0963">Cytoplasm</keyword>
<dbReference type="STRING" id="1122209.SAMN02745752_02125"/>
<comment type="similarity">
    <text evidence="1 3">Belongs to the DTD family.</text>
</comment>
<feature type="short sequence motif" description="Gly-cisPro motif, important for rejection of L-amino acids" evidence="3">
    <location>
        <begin position="137"/>
        <end position="138"/>
    </location>
</feature>
<comment type="catalytic activity">
    <reaction evidence="3">
        <text>glycyl-tRNA(Ala) + H2O = tRNA(Ala) + glycine + H(+)</text>
        <dbReference type="Rhea" id="RHEA:53744"/>
        <dbReference type="Rhea" id="RHEA-COMP:9657"/>
        <dbReference type="Rhea" id="RHEA-COMP:13640"/>
        <dbReference type="ChEBI" id="CHEBI:15377"/>
        <dbReference type="ChEBI" id="CHEBI:15378"/>
        <dbReference type="ChEBI" id="CHEBI:57305"/>
        <dbReference type="ChEBI" id="CHEBI:78442"/>
        <dbReference type="ChEBI" id="CHEBI:78522"/>
    </reaction>
</comment>
<comment type="subcellular location">
    <subcellularLocation>
        <location evidence="3">Cytoplasm</location>
    </subcellularLocation>
</comment>
<evidence type="ECO:0000313" key="4">
    <source>
        <dbReference type="EMBL" id="SFX56936.1"/>
    </source>
</evidence>
<evidence type="ECO:0000313" key="5">
    <source>
        <dbReference type="Proteomes" id="UP000182350"/>
    </source>
</evidence>
<dbReference type="EC" id="3.1.1.-" evidence="3"/>
<dbReference type="GO" id="GO:0043908">
    <property type="term" value="F:Ser(Gly)-tRNA(Ala) hydrolase activity"/>
    <property type="evidence" value="ECO:0007669"/>
    <property type="project" value="UniProtKB-UniRule"/>
</dbReference>
<dbReference type="EC" id="3.1.1.96" evidence="3"/>
<accession>A0A1K1Y508</accession>
<dbReference type="GO" id="GO:0019478">
    <property type="term" value="P:D-amino acid catabolic process"/>
    <property type="evidence" value="ECO:0007669"/>
    <property type="project" value="UniProtKB-UniRule"/>
</dbReference>
<dbReference type="AlphaFoldDB" id="A0A1K1Y508"/>
<comment type="function">
    <text evidence="3">An aminoacyl-tRNA editing enzyme that deacylates mischarged D-aminoacyl-tRNAs. Also deacylates mischarged glycyl-tRNA(Ala), protecting cells against glycine mischarging by AlaRS. Acts via tRNA-based rather than protein-based catalysis; rejects L-amino acids rather than detecting D-amino acids in the active site. By recycling D-aminoacyl-tRNA to D-amino acids and free tRNA molecules, this enzyme counteracts the toxicity associated with the formation of D-aminoacyl-tRNA entities in vivo and helps enforce protein L-homochirality.</text>
</comment>
<dbReference type="OrthoDB" id="9801395at2"/>
<sequence>MKALIQRVSEARVSIAGEVVGEINRGLLVLLGVERRDTQADAEWLVDRLLRYRIFPDEAGKMNLGLQETRGGLLVVSQFTLAADTRKGLRPGFSTAADPATGELLYNHFLQHARQLHDPVASGRFGADMQVGLINDGPVTFLLESPLTSV</sequence>
<dbReference type="CDD" id="cd00563">
    <property type="entry name" value="Dtyr_deacylase"/>
    <property type="match status" value="1"/>
</dbReference>
<evidence type="ECO:0000256" key="1">
    <source>
        <dbReference type="ARBA" id="ARBA00009673"/>
    </source>
</evidence>
<dbReference type="GO" id="GO:0000049">
    <property type="term" value="F:tRNA binding"/>
    <property type="evidence" value="ECO:0007669"/>
    <property type="project" value="UniProtKB-UniRule"/>
</dbReference>
<comment type="domain">
    <text evidence="3">A Gly-cisPro motif from one monomer fits into the active site of the other monomer to allow specific chiral rejection of L-amino acids.</text>
</comment>
<protein>
    <recommendedName>
        <fullName evidence="3">D-aminoacyl-tRNA deacylase</fullName>
        <shortName evidence="3">DTD</shortName>
        <ecNumber evidence="3">3.1.1.96</ecNumber>
    </recommendedName>
    <alternativeName>
        <fullName evidence="3">Gly-tRNA(Ala) deacylase</fullName>
        <ecNumber evidence="3">3.1.1.-</ecNumber>
    </alternativeName>
</protein>
<dbReference type="InterPro" id="IPR003732">
    <property type="entry name" value="Daa-tRNA_deacyls_DTD"/>
</dbReference>
<dbReference type="GO" id="GO:0106026">
    <property type="term" value="F:Gly-tRNA(Ala) deacylase activity"/>
    <property type="evidence" value="ECO:0007669"/>
    <property type="project" value="UniProtKB-UniRule"/>
</dbReference>
<dbReference type="InterPro" id="IPR023509">
    <property type="entry name" value="DTD-like_sf"/>
</dbReference>
<dbReference type="RefSeq" id="WP_072326439.1">
    <property type="nucleotide sequence ID" value="NZ_FPJW01000007.1"/>
</dbReference>
<organism evidence="4 5">
    <name type="scientific">Marinospirillum alkaliphilum DSM 21637</name>
    <dbReference type="NCBI Taxonomy" id="1122209"/>
    <lineage>
        <taxon>Bacteria</taxon>
        <taxon>Pseudomonadati</taxon>
        <taxon>Pseudomonadota</taxon>
        <taxon>Gammaproteobacteria</taxon>
        <taxon>Oceanospirillales</taxon>
        <taxon>Oceanospirillaceae</taxon>
        <taxon>Marinospirillum</taxon>
    </lineage>
</organism>
<evidence type="ECO:0000256" key="3">
    <source>
        <dbReference type="HAMAP-Rule" id="MF_00518"/>
    </source>
</evidence>
<proteinExistence type="inferred from homology"/>